<dbReference type="EMBL" id="AAIYKG010000022">
    <property type="protein sequence ID" value="ECJ4507739.1"/>
    <property type="molecule type" value="Genomic_DNA"/>
</dbReference>
<feature type="binding site" evidence="9">
    <location>
        <position position="781"/>
    </location>
    <ligand>
        <name>Mo-bis(molybdopterin guanine dinucleotide)</name>
        <dbReference type="ChEBI" id="CHEBI:60539"/>
    </ligand>
</feature>
<keyword evidence="5 9" id="KW-0479">Metal-binding</keyword>
<evidence type="ECO:0000256" key="9">
    <source>
        <dbReference type="PIRSR" id="PIRSR606658-1"/>
    </source>
</evidence>
<feature type="binding site" evidence="9">
    <location>
        <position position="554"/>
    </location>
    <ligand>
        <name>Mo-bis(molybdopterin guanine dinucleotide)</name>
        <dbReference type="ChEBI" id="CHEBI:60539"/>
    </ligand>
</feature>
<accession>A0A5Y3XDF1</accession>
<keyword evidence="8" id="KW-0560">Oxidoreductase</keyword>
<evidence type="ECO:0000256" key="3">
    <source>
        <dbReference type="ARBA" id="ARBA00011885"/>
    </source>
</evidence>
<dbReference type="GO" id="GO:0030151">
    <property type="term" value="F:molybdenum ion binding"/>
    <property type="evidence" value="ECO:0007669"/>
    <property type="project" value="TreeGrafter"/>
</dbReference>
<dbReference type="NCBIfam" id="TIGR00509">
    <property type="entry name" value="bisC_fam"/>
    <property type="match status" value="1"/>
</dbReference>
<keyword evidence="7" id="KW-0574">Periplasm</keyword>
<dbReference type="GO" id="GO:0009055">
    <property type="term" value="F:electron transfer activity"/>
    <property type="evidence" value="ECO:0007669"/>
    <property type="project" value="TreeGrafter"/>
</dbReference>
<dbReference type="Gene3D" id="2.40.40.20">
    <property type="match status" value="1"/>
</dbReference>
<dbReference type="NCBIfam" id="NF011682">
    <property type="entry name" value="PRK15102.1"/>
    <property type="match status" value="1"/>
</dbReference>
<dbReference type="InterPro" id="IPR006655">
    <property type="entry name" value="Mopterin_OxRdtase_prok_CS"/>
</dbReference>
<dbReference type="FunFam" id="3.40.228.10:FF:000003">
    <property type="entry name" value="Biotin sulfoxide reductase 2"/>
    <property type="match status" value="1"/>
</dbReference>
<dbReference type="Pfam" id="PF01568">
    <property type="entry name" value="Molydop_binding"/>
    <property type="match status" value="1"/>
</dbReference>
<dbReference type="PROSITE" id="PS00490">
    <property type="entry name" value="MOLYBDOPTERIN_PROK_2"/>
    <property type="match status" value="1"/>
</dbReference>
<dbReference type="InterPro" id="IPR041954">
    <property type="entry name" value="CT_DMSOR/BSOR/TMAOR"/>
</dbReference>
<dbReference type="Pfam" id="PF18364">
    <property type="entry name" value="Molybdopterin_N"/>
    <property type="match status" value="1"/>
</dbReference>
<evidence type="ECO:0000256" key="2">
    <source>
        <dbReference type="ARBA" id="ARBA00010312"/>
    </source>
</evidence>
<feature type="compositionally biased region" description="Basic and acidic residues" evidence="10">
    <location>
        <begin position="823"/>
        <end position="832"/>
    </location>
</feature>
<evidence type="ECO:0000256" key="7">
    <source>
        <dbReference type="ARBA" id="ARBA00022764"/>
    </source>
</evidence>
<feature type="binding site" evidence="9">
    <location>
        <position position="477"/>
    </location>
    <ligand>
        <name>Mo-bis(molybdopterin guanine dinucleotide)</name>
        <dbReference type="ChEBI" id="CHEBI:60539"/>
    </ligand>
</feature>
<evidence type="ECO:0000259" key="12">
    <source>
        <dbReference type="Pfam" id="PF01568"/>
    </source>
</evidence>
<feature type="binding site" evidence="9">
    <location>
        <position position="154"/>
    </location>
    <ligand>
        <name>Mo-bis(molybdopterin guanine dinucleotide)</name>
        <dbReference type="ChEBI" id="CHEBI:60539"/>
    </ligand>
</feature>
<dbReference type="Gene3D" id="3.90.55.10">
    <property type="entry name" value="Dimethylsulfoxide Reductase, domain 3"/>
    <property type="match status" value="1"/>
</dbReference>
<dbReference type="Proteomes" id="UP000839747">
    <property type="component" value="Unassembled WGS sequence"/>
</dbReference>
<comment type="cofactor">
    <cofactor evidence="9">
        <name>Mo-bis(molybdopterin guanine dinucleotide)</name>
        <dbReference type="ChEBI" id="CHEBI:60539"/>
    </cofactor>
    <text evidence="9">Binds 1 molybdenum-bis(molybdopterin guanine dinucleotide) (Mo-bis-MGD) cofactor per subunit.</text>
</comment>
<dbReference type="InterPro" id="IPR009010">
    <property type="entry name" value="Asp_de-COase-like_dom_sf"/>
</dbReference>
<evidence type="ECO:0000256" key="6">
    <source>
        <dbReference type="ARBA" id="ARBA00022729"/>
    </source>
</evidence>
<evidence type="ECO:0000256" key="1">
    <source>
        <dbReference type="ARBA" id="ARBA00004418"/>
    </source>
</evidence>
<feature type="domain" description="Molybdopterin dinucleotide-binding" evidence="12">
    <location>
        <begin position="680"/>
        <end position="801"/>
    </location>
</feature>
<feature type="binding site" evidence="9">
    <location>
        <position position="368"/>
    </location>
    <ligand>
        <name>Mo-bis(molybdopterin guanine dinucleotide)</name>
        <dbReference type="ChEBI" id="CHEBI:60539"/>
    </ligand>
</feature>
<dbReference type="EC" id="1.7.2.3" evidence="3"/>
<dbReference type="InterPro" id="IPR006657">
    <property type="entry name" value="MoPterin_dinucl-bd_dom"/>
</dbReference>
<dbReference type="InterPro" id="IPR006656">
    <property type="entry name" value="Mopterin_OxRdtase"/>
</dbReference>
<dbReference type="GO" id="GO:0050626">
    <property type="term" value="F:trimethylamine-N-oxide reductase (cytochrome c) activity"/>
    <property type="evidence" value="ECO:0007669"/>
    <property type="project" value="UniProtKB-EC"/>
</dbReference>
<reference evidence="14" key="1">
    <citation type="submission" date="2018-06" db="EMBL/GenBank/DDBJ databases">
        <authorList>
            <person name="Ashton P.M."/>
            <person name="Dallman T."/>
            <person name="Nair S."/>
            <person name="De Pinna E."/>
            <person name="Peters T."/>
            <person name="Grant K."/>
        </authorList>
    </citation>
    <scope>NUCLEOTIDE SEQUENCE [LARGE SCALE GENOMIC DNA]</scope>
    <source>
        <strain evidence="14">318584</strain>
    </source>
</reference>
<feature type="domain" description="Molybdopterin oxidoreductase" evidence="11">
    <location>
        <begin position="92"/>
        <end position="564"/>
    </location>
</feature>
<dbReference type="InterPro" id="IPR041460">
    <property type="entry name" value="Molybdopterin_N"/>
</dbReference>
<dbReference type="GO" id="GO:0030288">
    <property type="term" value="C:outer membrane-bounded periplasmic space"/>
    <property type="evidence" value="ECO:0007669"/>
    <property type="project" value="TreeGrafter"/>
</dbReference>
<dbReference type="GO" id="GO:0043546">
    <property type="term" value="F:molybdopterin cofactor binding"/>
    <property type="evidence" value="ECO:0007669"/>
    <property type="project" value="InterPro"/>
</dbReference>
<comment type="similarity">
    <text evidence="2">Belongs to the prokaryotic molybdopterin-containing oxidoreductase family.</text>
</comment>
<dbReference type="InterPro" id="IPR006658">
    <property type="entry name" value="BisC"/>
</dbReference>
<dbReference type="PANTHER" id="PTHR43742">
    <property type="entry name" value="TRIMETHYLAMINE-N-OXIDE REDUCTASE"/>
    <property type="match status" value="1"/>
</dbReference>
<name>A0A5Y3XDF1_SALER</name>
<comment type="caution">
    <text evidence="14">The sequence shown here is derived from an EMBL/GenBank/DDBJ whole genome shotgun (WGS) entry which is preliminary data.</text>
</comment>
<evidence type="ECO:0000256" key="4">
    <source>
        <dbReference type="ARBA" id="ARBA00022505"/>
    </source>
</evidence>
<dbReference type="AlphaFoldDB" id="A0A5Y3XDF1"/>
<dbReference type="PROSITE" id="PS51318">
    <property type="entry name" value="TAT"/>
    <property type="match status" value="1"/>
</dbReference>
<proteinExistence type="inferred from homology"/>
<dbReference type="SUPFAM" id="SSF50692">
    <property type="entry name" value="ADC-like"/>
    <property type="match status" value="1"/>
</dbReference>
<dbReference type="PANTHER" id="PTHR43742:SF4">
    <property type="entry name" value="TRIMETHYLAMINE-N-OXIDE REDUCTASE 1"/>
    <property type="match status" value="1"/>
</dbReference>
<evidence type="ECO:0000259" key="11">
    <source>
        <dbReference type="Pfam" id="PF00384"/>
    </source>
</evidence>
<dbReference type="Gene3D" id="3.40.50.740">
    <property type="match status" value="1"/>
</dbReference>
<feature type="binding site" evidence="9">
    <location>
        <position position="524"/>
    </location>
    <ligand>
        <name>Mo-bis(molybdopterin guanine dinucleotide)</name>
        <dbReference type="ChEBI" id="CHEBI:60539"/>
    </ligand>
</feature>
<feature type="domain" description="Molybdopterin oxidoreductase N-terminal" evidence="13">
    <location>
        <begin position="48"/>
        <end position="88"/>
    </location>
</feature>
<comment type="subcellular location">
    <subcellularLocation>
        <location evidence="1">Periplasm</location>
    </subcellularLocation>
</comment>
<evidence type="ECO:0000259" key="13">
    <source>
        <dbReference type="Pfam" id="PF18364"/>
    </source>
</evidence>
<gene>
    <name evidence="14" type="ORF">DNU24_18900</name>
</gene>
<dbReference type="Pfam" id="PF00384">
    <property type="entry name" value="Molybdopterin"/>
    <property type="match status" value="1"/>
</dbReference>
<dbReference type="GO" id="GO:0009061">
    <property type="term" value="P:anaerobic respiration"/>
    <property type="evidence" value="ECO:0007669"/>
    <property type="project" value="TreeGrafter"/>
</dbReference>
<dbReference type="SUPFAM" id="SSF53706">
    <property type="entry name" value="Formate dehydrogenase/DMSO reductase, domains 1-3"/>
    <property type="match status" value="1"/>
</dbReference>
<feature type="region of interest" description="Disordered" evidence="10">
    <location>
        <begin position="812"/>
        <end position="832"/>
    </location>
</feature>
<keyword evidence="6" id="KW-0732">Signal</keyword>
<evidence type="ECO:0000256" key="8">
    <source>
        <dbReference type="ARBA" id="ARBA00023002"/>
    </source>
</evidence>
<sequence length="832" mass="92729">MDSQEINASRRRFLTAMLAVGAVSALAPSPLIKKAWAAGENPEQWIQSGSHFGAFEAKVMNGEWVATRPFKHDKYPCDMLNAVREVVYNPSRVRYPMVRLDWLRQREKSDRRQRGDNRFVRVSWDRALDLFYEELERVQKTYGSSGVFTGLADWQMVGKYHKAGGAMDRGLGLHGSYVTTVGDYSAAAAQVILPHVIGSLEVYEQQTSLPLVIEHSQTIVLWGCDPIKNLQIEFLVPDHDAFGYWAQIKEAVKQGKIRVISVDPVRSKTQNYLNCEQLSLRPQTDVALMLGVAHTLYVEKRYDVNFINDYTVGFEQFLPYLLGTTDKQPKDAQWAAEICGLSAENIRDFARILVNGRTQFMGGWCVQRMHHGEQYPWMLVVLASMVGQIGLPGGGVGFGWHYNGGGTVTSAGPVLSGLGSIANPPAAKYKPDFRGASEHIPTSRIVDCLLAPGKKIAFNGETLIYPDIKMAIYSAANPFHAQQDRNRMIEAWEKLETVVVLDHQWTASCRFADIVLPVTTRFERNDIEQFGTHSNKGLMALHQVVKPQFEARHDFDIFAGLCKRFDREAAYRENRDEMQWINAIYDEGVKTGAALGVTLPDFDSFWQGEGYIEYPAGQPWVRHSEFREQPDLNPLGTPSGLIEIFSKTIAGFGYADCPGHPVWMEPFERSHSKATTKYPLHLQSCHPDKRLHSQLCSSDAFRKTYAVAGREPLYMCEQDARARGLKAGDIARVFNDRGQVLAGVVISADYVPGVIRIHEGAWYSPQKGGKAGTLCTYGDPNVLSADVATSQLAQGPSAHTVLVEVERYQPQAPDVTGFGGPDTVKEEGENAA</sequence>
<protein>
    <recommendedName>
        <fullName evidence="3">trimethylamine-N-oxide reductase</fullName>
        <ecNumber evidence="3">1.7.2.3</ecNumber>
    </recommendedName>
</protein>
<dbReference type="InterPro" id="IPR050612">
    <property type="entry name" value="Prok_Mopterin_Oxidored"/>
</dbReference>
<dbReference type="InterPro" id="IPR006311">
    <property type="entry name" value="TAT_signal"/>
</dbReference>
<dbReference type="Gene3D" id="3.40.228.10">
    <property type="entry name" value="Dimethylsulfoxide Reductase, domain 2"/>
    <property type="match status" value="1"/>
</dbReference>
<evidence type="ECO:0000313" key="14">
    <source>
        <dbReference type="EMBL" id="ECJ4507739.1"/>
    </source>
</evidence>
<organism evidence="14">
    <name type="scientific">Salmonella enterica subsp. salamae</name>
    <dbReference type="NCBI Taxonomy" id="59202"/>
    <lineage>
        <taxon>Bacteria</taxon>
        <taxon>Pseudomonadati</taxon>
        <taxon>Pseudomonadota</taxon>
        <taxon>Gammaproteobacteria</taxon>
        <taxon>Enterobacterales</taxon>
        <taxon>Enterobacteriaceae</taxon>
        <taxon>Salmonella</taxon>
    </lineage>
</organism>
<keyword evidence="4 9" id="KW-0500">Molybdenum</keyword>
<dbReference type="CDD" id="cd02793">
    <property type="entry name" value="MopB_CT_DMSOR-BSOR-TMAOR"/>
    <property type="match status" value="1"/>
</dbReference>
<evidence type="ECO:0000256" key="5">
    <source>
        <dbReference type="ARBA" id="ARBA00022723"/>
    </source>
</evidence>
<dbReference type="FunFam" id="2.40.40.20:FF:000009">
    <property type="entry name" value="Biotin sulfoxide reductase 2"/>
    <property type="match status" value="1"/>
</dbReference>
<evidence type="ECO:0000256" key="10">
    <source>
        <dbReference type="SAM" id="MobiDB-lite"/>
    </source>
</evidence>